<evidence type="ECO:0000259" key="7">
    <source>
        <dbReference type="PROSITE" id="PS50195"/>
    </source>
</evidence>
<dbReference type="GO" id="GO:0031901">
    <property type="term" value="C:early endosome membrane"/>
    <property type="evidence" value="ECO:0007669"/>
    <property type="project" value="UniProtKB-SubCell"/>
</dbReference>
<dbReference type="GO" id="GO:0015031">
    <property type="term" value="P:protein transport"/>
    <property type="evidence" value="ECO:0007669"/>
    <property type="project" value="UniProtKB-KW"/>
</dbReference>
<dbReference type="PROSITE" id="PS50195">
    <property type="entry name" value="PX"/>
    <property type="match status" value="1"/>
</dbReference>
<evidence type="ECO:0000313" key="8">
    <source>
        <dbReference type="EMBL" id="OWF37939.1"/>
    </source>
</evidence>
<dbReference type="STRING" id="6573.A0A210PN63"/>
<dbReference type="GO" id="GO:1901981">
    <property type="term" value="F:phosphatidylinositol phosphate binding"/>
    <property type="evidence" value="ECO:0007669"/>
    <property type="project" value="TreeGrafter"/>
</dbReference>
<evidence type="ECO:0000256" key="3">
    <source>
        <dbReference type="ARBA" id="ARBA00022753"/>
    </source>
</evidence>
<dbReference type="Proteomes" id="UP000242188">
    <property type="component" value="Unassembled WGS sequence"/>
</dbReference>
<reference evidence="8 9" key="1">
    <citation type="journal article" date="2017" name="Nat. Ecol. Evol.">
        <title>Scallop genome provides insights into evolution of bilaterian karyotype and development.</title>
        <authorList>
            <person name="Wang S."/>
            <person name="Zhang J."/>
            <person name="Jiao W."/>
            <person name="Li J."/>
            <person name="Xun X."/>
            <person name="Sun Y."/>
            <person name="Guo X."/>
            <person name="Huan P."/>
            <person name="Dong B."/>
            <person name="Zhang L."/>
            <person name="Hu X."/>
            <person name="Sun X."/>
            <person name="Wang J."/>
            <person name="Zhao C."/>
            <person name="Wang Y."/>
            <person name="Wang D."/>
            <person name="Huang X."/>
            <person name="Wang R."/>
            <person name="Lv J."/>
            <person name="Li Y."/>
            <person name="Zhang Z."/>
            <person name="Liu B."/>
            <person name="Lu W."/>
            <person name="Hui Y."/>
            <person name="Liang J."/>
            <person name="Zhou Z."/>
            <person name="Hou R."/>
            <person name="Li X."/>
            <person name="Liu Y."/>
            <person name="Li H."/>
            <person name="Ning X."/>
            <person name="Lin Y."/>
            <person name="Zhao L."/>
            <person name="Xing Q."/>
            <person name="Dou J."/>
            <person name="Li Y."/>
            <person name="Mao J."/>
            <person name="Guo H."/>
            <person name="Dou H."/>
            <person name="Li T."/>
            <person name="Mu C."/>
            <person name="Jiang W."/>
            <person name="Fu Q."/>
            <person name="Fu X."/>
            <person name="Miao Y."/>
            <person name="Liu J."/>
            <person name="Yu Q."/>
            <person name="Li R."/>
            <person name="Liao H."/>
            <person name="Li X."/>
            <person name="Kong Y."/>
            <person name="Jiang Z."/>
            <person name="Chourrout D."/>
            <person name="Li R."/>
            <person name="Bao Z."/>
        </authorList>
    </citation>
    <scope>NUCLEOTIDE SEQUENCE [LARGE SCALE GENOMIC DNA]</scope>
    <source>
        <strain evidence="8 9">PY_sf001</strain>
    </source>
</reference>
<dbReference type="SUPFAM" id="SSF48452">
    <property type="entry name" value="TPR-like"/>
    <property type="match status" value="1"/>
</dbReference>
<dbReference type="SMART" id="SM00312">
    <property type="entry name" value="PX"/>
    <property type="match status" value="1"/>
</dbReference>
<dbReference type="InterPro" id="IPR036871">
    <property type="entry name" value="PX_dom_sf"/>
</dbReference>
<comment type="subcellular location">
    <subcellularLocation>
        <location evidence="1">Early endosome membrane</location>
        <topology evidence="1">Peripheral membrane protein</topology>
        <orientation evidence="1">Cytoplasmic side</orientation>
    </subcellularLocation>
</comment>
<keyword evidence="2" id="KW-0813">Transport</keyword>
<dbReference type="InterPro" id="IPR001683">
    <property type="entry name" value="PX_dom"/>
</dbReference>
<evidence type="ECO:0000256" key="6">
    <source>
        <dbReference type="ARBA" id="ARBA00023136"/>
    </source>
</evidence>
<keyword evidence="9" id="KW-1185">Reference proteome</keyword>
<keyword evidence="6" id="KW-0472">Membrane</keyword>
<evidence type="ECO:0000256" key="1">
    <source>
        <dbReference type="ARBA" id="ARBA00004469"/>
    </source>
</evidence>
<dbReference type="InterPro" id="IPR011990">
    <property type="entry name" value="TPR-like_helical_dom_sf"/>
</dbReference>
<dbReference type="Gene3D" id="3.30.1520.10">
    <property type="entry name" value="Phox-like domain"/>
    <property type="match status" value="1"/>
</dbReference>
<dbReference type="AlphaFoldDB" id="A0A210PN63"/>
<dbReference type="Gene3D" id="1.25.40.10">
    <property type="entry name" value="Tetratricopeptide repeat domain"/>
    <property type="match status" value="1"/>
</dbReference>
<dbReference type="PANTHER" id="PTHR20939">
    <property type="entry name" value="SORTING NEXIN 20, 21"/>
    <property type="match status" value="1"/>
</dbReference>
<evidence type="ECO:0000256" key="2">
    <source>
        <dbReference type="ARBA" id="ARBA00022448"/>
    </source>
</evidence>
<keyword evidence="4" id="KW-0653">Protein transport</keyword>
<name>A0A210PN63_MIZYE</name>
<proteinExistence type="predicted"/>
<accession>A0A210PN63</accession>
<protein>
    <submittedName>
        <fullName evidence="8">Sorting nexin-20</fullName>
    </submittedName>
</protein>
<dbReference type="EMBL" id="NEDP02005575">
    <property type="protein sequence ID" value="OWF37939.1"/>
    <property type="molecule type" value="Genomic_DNA"/>
</dbReference>
<feature type="domain" description="PX" evidence="7">
    <location>
        <begin position="72"/>
        <end position="189"/>
    </location>
</feature>
<comment type="caution">
    <text evidence="8">The sequence shown here is derived from an EMBL/GenBank/DDBJ whole genome shotgun (WGS) entry which is preliminary data.</text>
</comment>
<evidence type="ECO:0000256" key="4">
    <source>
        <dbReference type="ARBA" id="ARBA00022927"/>
    </source>
</evidence>
<dbReference type="Pfam" id="PF00787">
    <property type="entry name" value="PX"/>
    <property type="match status" value="1"/>
</dbReference>
<keyword evidence="3" id="KW-0967">Endosome</keyword>
<dbReference type="OrthoDB" id="5975050at2759"/>
<sequence length="315" mass="36053">MASLLRKDHLKNNLEKACIRRDDVQDLVLLDESDAFLDTNLTLEIDDQDEDAKSLASPAGSVSFEGDFPGTGMVSFDVVSADKIKDGRSSFVKYTILVSSHNKIQKVPGTVEKRYSDFEKLNTCLRKRFPDLMEEVSFPGKLLIGNFKNETIARRSRAFEQYLTHLFSIHRVRFSPEFVAFFYEEDLRDGYAAMERGCYSDAISILEKCLPVQEKLQGDWHPDVIGTLCSLVICYHAIDKIDMALKYADSALSCLKGNRRDKHYLPLLHLDIYFHWMQGKDKAHLEEKLAQLRKDGINTDKDINLKALVLDRFKS</sequence>
<dbReference type="SUPFAM" id="SSF64268">
    <property type="entry name" value="PX domain"/>
    <property type="match status" value="1"/>
</dbReference>
<keyword evidence="5" id="KW-0446">Lipid-binding</keyword>
<evidence type="ECO:0000256" key="5">
    <source>
        <dbReference type="ARBA" id="ARBA00023121"/>
    </source>
</evidence>
<evidence type="ECO:0000313" key="9">
    <source>
        <dbReference type="Proteomes" id="UP000242188"/>
    </source>
</evidence>
<dbReference type="PANTHER" id="PTHR20939:SF11">
    <property type="entry name" value="LD12265P"/>
    <property type="match status" value="1"/>
</dbReference>
<organism evidence="8 9">
    <name type="scientific">Mizuhopecten yessoensis</name>
    <name type="common">Japanese scallop</name>
    <name type="synonym">Patinopecten yessoensis</name>
    <dbReference type="NCBI Taxonomy" id="6573"/>
    <lineage>
        <taxon>Eukaryota</taxon>
        <taxon>Metazoa</taxon>
        <taxon>Spiralia</taxon>
        <taxon>Lophotrochozoa</taxon>
        <taxon>Mollusca</taxon>
        <taxon>Bivalvia</taxon>
        <taxon>Autobranchia</taxon>
        <taxon>Pteriomorphia</taxon>
        <taxon>Pectinida</taxon>
        <taxon>Pectinoidea</taxon>
        <taxon>Pectinidae</taxon>
        <taxon>Mizuhopecten</taxon>
    </lineage>
</organism>
<dbReference type="InterPro" id="IPR039937">
    <property type="entry name" value="SNX20/SNX21"/>
</dbReference>
<gene>
    <name evidence="8" type="ORF">KP79_PYT14259</name>
</gene>